<dbReference type="PANTHER" id="PTHR30250:SF26">
    <property type="entry name" value="PSMA PROTEIN"/>
    <property type="match status" value="1"/>
</dbReference>
<dbReference type="EMBL" id="SDPT01000001">
    <property type="protein sequence ID" value="RXZ34673.1"/>
    <property type="molecule type" value="Genomic_DNA"/>
</dbReference>
<dbReference type="AlphaFoldDB" id="A0A4Q2IZ88"/>
<evidence type="ECO:0000256" key="3">
    <source>
        <dbReference type="ARBA" id="ARBA00022692"/>
    </source>
</evidence>
<keyword evidence="4" id="KW-1133">Transmembrane helix</keyword>
<evidence type="ECO:0008006" key="8">
    <source>
        <dbReference type="Google" id="ProtNLM"/>
    </source>
</evidence>
<evidence type="ECO:0000256" key="4">
    <source>
        <dbReference type="ARBA" id="ARBA00022989"/>
    </source>
</evidence>
<accession>A0A4Q2IZ88</accession>
<dbReference type="GO" id="GO:0005886">
    <property type="term" value="C:plasma membrane"/>
    <property type="evidence" value="ECO:0007669"/>
    <property type="project" value="UniProtKB-SubCell"/>
</dbReference>
<comment type="caution">
    <text evidence="6">The sequence shown here is derived from an EMBL/GenBank/DDBJ whole genome shotgun (WGS) entry which is preliminary data.</text>
</comment>
<sequence>MSVSTDPTDLSAAVLEHEEDRAASAPARAARRGFMGISDIRMNAIALYGNFLILAVIGIVINPQLVRLLGQEQFGIWKAALRLLDLTAVADGRATQALKWVVARGESEEDAAAKQRAVGAALGIWIVWLPFLLLGLALLLTFLPALISGISLENTGLARTAVAILGANMVLTAVLGVPDAVLAGTNQGWRSYILTTAWLVVANVGMVALAWLGWGLVGVVSSTLVCSLLNGATTYLVVRRRVHWWGVRLPDRKELRTMLGFSNLTMLWQLVQMFMLTSDVLLIGYVSGAATVARYTFFAYVSQFALSICLMTGSAVAPRLGALVGGGDLSGAARMLRQTRQLLLLIVTLLGGGMILCNRGFLGLWVGPSYFFGVEANVLMVAVLLQLALIRFDAQVQDIGLQIGSKVLWGCACAVLSFGLAAAAYWWTTSITMMFAGLLIGRLPLNIVYRRLVRRIVPDEKGGIISQAAGTGLLAGSTAVSLMFDLSNLAAFLIAGTIWTILCVVVMAPLALPSDVIRRLRKRLSVGGRKP</sequence>
<organism evidence="6 7">
    <name type="scientific">Sphingomonas desiccabilis</name>
    <dbReference type="NCBI Taxonomy" id="429134"/>
    <lineage>
        <taxon>Bacteria</taxon>
        <taxon>Pseudomonadati</taxon>
        <taxon>Pseudomonadota</taxon>
        <taxon>Alphaproteobacteria</taxon>
        <taxon>Sphingomonadales</taxon>
        <taxon>Sphingomonadaceae</taxon>
        <taxon>Sphingomonas</taxon>
    </lineage>
</organism>
<evidence type="ECO:0000313" key="7">
    <source>
        <dbReference type="Proteomes" id="UP000292347"/>
    </source>
</evidence>
<dbReference type="Proteomes" id="UP000292347">
    <property type="component" value="Unassembled WGS sequence"/>
</dbReference>
<keyword evidence="3" id="KW-0812">Transmembrane</keyword>
<dbReference type="PANTHER" id="PTHR30250">
    <property type="entry name" value="PST FAMILY PREDICTED COLANIC ACID TRANSPORTER"/>
    <property type="match status" value="1"/>
</dbReference>
<keyword evidence="2" id="KW-1003">Cell membrane</keyword>
<evidence type="ECO:0000256" key="5">
    <source>
        <dbReference type="ARBA" id="ARBA00023136"/>
    </source>
</evidence>
<dbReference type="RefSeq" id="WP_129340459.1">
    <property type="nucleotide sequence ID" value="NZ_JACIDD010000005.1"/>
</dbReference>
<evidence type="ECO:0000256" key="1">
    <source>
        <dbReference type="ARBA" id="ARBA00004651"/>
    </source>
</evidence>
<proteinExistence type="predicted"/>
<keyword evidence="5" id="KW-0472">Membrane</keyword>
<evidence type="ECO:0000313" key="6">
    <source>
        <dbReference type="EMBL" id="RXZ34673.1"/>
    </source>
</evidence>
<reference evidence="6 7" key="1">
    <citation type="submission" date="2019-01" db="EMBL/GenBank/DDBJ databases">
        <title>Sphingomonas mucosissima sp. nov. and Sphingomonas desiccabilis sp. nov., from biological soil crusts in the Colorado Plateau, USA.</title>
        <authorList>
            <person name="Zhu D."/>
        </authorList>
    </citation>
    <scope>NUCLEOTIDE SEQUENCE [LARGE SCALE GENOMIC DNA]</scope>
    <source>
        <strain evidence="6 7">CP1D</strain>
    </source>
</reference>
<dbReference type="InterPro" id="IPR050833">
    <property type="entry name" value="Poly_Biosynth_Transport"/>
</dbReference>
<keyword evidence="7" id="KW-1185">Reference proteome</keyword>
<dbReference type="InterPro" id="IPR002797">
    <property type="entry name" value="Polysacc_synth"/>
</dbReference>
<dbReference type="Pfam" id="PF01943">
    <property type="entry name" value="Polysacc_synt"/>
    <property type="match status" value="1"/>
</dbReference>
<comment type="subcellular location">
    <subcellularLocation>
        <location evidence="1">Cell membrane</location>
        <topology evidence="1">Multi-pass membrane protein</topology>
    </subcellularLocation>
</comment>
<protein>
    <recommendedName>
        <fullName evidence="8">Polysaccharide biosynthesis protein C-terminal domain-containing protein</fullName>
    </recommendedName>
</protein>
<evidence type="ECO:0000256" key="2">
    <source>
        <dbReference type="ARBA" id="ARBA00022475"/>
    </source>
</evidence>
<dbReference type="OrthoDB" id="512217at2"/>
<name>A0A4Q2IZ88_9SPHN</name>
<gene>
    <name evidence="6" type="ORF">EO081_03090</name>
</gene>